<dbReference type="RefSeq" id="XP_034231674.1">
    <property type="nucleotide sequence ID" value="XM_034375783.1"/>
</dbReference>
<feature type="compositionally biased region" description="Polar residues" evidence="1">
    <location>
        <begin position="839"/>
        <end position="850"/>
    </location>
</feature>
<keyword evidence="2" id="KW-1185">Reference proteome</keyword>
<evidence type="ECO:0000313" key="2">
    <source>
        <dbReference type="Proteomes" id="UP000515158"/>
    </source>
</evidence>
<feature type="compositionally biased region" description="Low complexity" evidence="1">
    <location>
        <begin position="1068"/>
        <end position="1082"/>
    </location>
</feature>
<feature type="region of interest" description="Disordered" evidence="1">
    <location>
        <begin position="117"/>
        <end position="187"/>
    </location>
</feature>
<sequence length="1262" mass="129123">MFLNFGKKSSNKKPATPAGSPKTPSSPNINSPGTGGAASRSTVQTIAGPLLSSSRFNTVLDASTYANVNSPGFTSRVVNCATNGSSSSSYRENSATHQSKYSSVGLFPRVQLGQSILPTLSPHNSQKVRTPVRVRIAPPSLISRRQNSVCTPPESIKEKNDTPKLSPSSSLQKSTNGSSSRKNDHSCSVIENLQEASRKRIFSECQDVSDESKKRRRKAELPIPNPNDDTYHYRHVRAPAVPSRPPQPDISSQGKRAREKGSPEEQKRQRRKVCNTNNAIFSSLSSSRNLLERITAQKRKSVDSSRSSSPLTPLSAKQVKDRKTASNAKSTQCNLDNLPPQEKFSGETHQADGTPVSSKGILKRVSFQVKETTTVSQEKSQDNAAPDYTTKLFRKEVSSHTPRTPSSKTPKQSLWVQPSEADELNSFLNDDSKLHRPERLKSLLARVSGKDNRQENKTPLTATSTGAAVATLPVSTGPKQFSPSGGLSSGSSALTVTVSSTCTIMTSATVTSVNGIPSSESGSSPRPLVSASLSSTALLPISQPAVSLESVETAVKAPPPSSIVPPATQVTSQSLVQGQVVSLSTPLFTSSSPAQPTASTGIGLGTTTSSVPKDVTPSSNVFSIKASTTSSETLQMGTAIIGTAATKPTFQFGSSTQASQAASPLSTVAPPSLTNSAFKFASGTSNLAATPVPTFGASSTAAKPIVSFGSSGDPKPAFQLDTSASAVKSTGSDPATPAKPTFSFGSSAGMSSGVPTTAFQLGQGLSETSKPAFQFGSSLANNTSTSTTVQQGSTGIGTNASAQATKSAFQFGSSATTSPTPAFQLGGASGLPAAPSASFQFGSSSTNQGPPSEAPKSAFQFTSSKPSNNGSSDAQKPNFSFGSSSGASKPNLQFGSNNTSSLEVTKSTPSFGSSNSLTTPAKPTFQFGGGSNGPAATAPANSAFQFSSVNSSDQAKPAFGFGSSVSKPTDLSRPAFGSTVQSPTSAFGQAAPQQTKPAFAFGSPANQNTNGPNENKSAFSFSSPTNNKGAFSFGASTNSSTNGSTDNKSAFSFGSSNPSMSRPADNKSSFSFGASSNASTNGPSDNKGAFSFSTSANQSTNGSADSKGAFSFGSSGPTFGSGTPNSSFGSGPSSSAFGAPASNTPSALPSFGSISESKTNGFGSTPSFGSTGSSSFSFASNSSTSNGNSGSAFAFGGGSSGNTNGAFSFGQKQDQASSGFSFNATVTAVPNSAQATQAPGLFSIGAGASTTQRRVRDARRRR</sequence>
<reference evidence="3" key="1">
    <citation type="submission" date="2025-08" db="UniProtKB">
        <authorList>
            <consortium name="RefSeq"/>
        </authorList>
    </citation>
    <scope>IDENTIFICATION</scope>
    <source>
        <tissue evidence="3">Total insect</tissue>
    </source>
</reference>
<feature type="region of interest" description="Disordered" evidence="1">
    <location>
        <begin position="724"/>
        <end position="747"/>
    </location>
</feature>
<dbReference type="GeneID" id="117639843"/>
<dbReference type="FunCoup" id="A0A6P8ZHD7">
    <property type="interactions" value="733"/>
</dbReference>
<feature type="compositionally biased region" description="Polar residues" evidence="1">
    <location>
        <begin position="22"/>
        <end position="32"/>
    </location>
</feature>
<evidence type="ECO:0000313" key="3">
    <source>
        <dbReference type="RefSeq" id="XP_034231674.1"/>
    </source>
</evidence>
<gene>
    <name evidence="3" type="primary">LOC117639843</name>
</gene>
<feature type="compositionally biased region" description="Polar residues" evidence="1">
    <location>
        <begin position="117"/>
        <end position="128"/>
    </location>
</feature>
<feature type="region of interest" description="Disordered" evidence="1">
    <location>
        <begin position="589"/>
        <end position="613"/>
    </location>
</feature>
<feature type="compositionally biased region" description="Low complexity" evidence="1">
    <location>
        <begin position="1029"/>
        <end position="1045"/>
    </location>
</feature>
<feature type="compositionally biased region" description="Polar residues" evidence="1">
    <location>
        <begin position="325"/>
        <end position="335"/>
    </location>
</feature>
<feature type="compositionally biased region" description="Polar residues" evidence="1">
    <location>
        <begin position="1046"/>
        <end position="1060"/>
    </location>
</feature>
<feature type="compositionally biased region" description="Low complexity" evidence="1">
    <location>
        <begin position="304"/>
        <end position="315"/>
    </location>
</feature>
<dbReference type="Proteomes" id="UP000515158">
    <property type="component" value="Unplaced"/>
</dbReference>
<feature type="region of interest" description="Disordered" evidence="1">
    <location>
        <begin position="204"/>
        <end position="279"/>
    </location>
</feature>
<accession>A0A6P8ZHD7</accession>
<feature type="compositionally biased region" description="Low complexity" evidence="1">
    <location>
        <begin position="1110"/>
        <end position="1143"/>
    </location>
</feature>
<feature type="region of interest" description="Disordered" evidence="1">
    <location>
        <begin position="957"/>
        <end position="1197"/>
    </location>
</feature>
<feature type="compositionally biased region" description="Polar residues" evidence="1">
    <location>
        <begin position="1091"/>
        <end position="1104"/>
    </location>
</feature>
<feature type="region of interest" description="Disordered" evidence="1">
    <location>
        <begin position="296"/>
        <end position="359"/>
    </location>
</feature>
<feature type="compositionally biased region" description="Polar residues" evidence="1">
    <location>
        <begin position="859"/>
        <end position="921"/>
    </location>
</feature>
<dbReference type="OrthoDB" id="6631484at2759"/>
<feature type="region of interest" description="Disordered" evidence="1">
    <location>
        <begin position="1234"/>
        <end position="1262"/>
    </location>
</feature>
<protein>
    <submittedName>
        <fullName evidence="3">Nuclear envelope pore membrane protein POM 121-like</fullName>
    </submittedName>
</protein>
<organism evidence="3">
    <name type="scientific">Thrips palmi</name>
    <name type="common">Melon thrips</name>
    <dbReference type="NCBI Taxonomy" id="161013"/>
    <lineage>
        <taxon>Eukaryota</taxon>
        <taxon>Metazoa</taxon>
        <taxon>Ecdysozoa</taxon>
        <taxon>Arthropoda</taxon>
        <taxon>Hexapoda</taxon>
        <taxon>Insecta</taxon>
        <taxon>Pterygota</taxon>
        <taxon>Neoptera</taxon>
        <taxon>Paraneoptera</taxon>
        <taxon>Thysanoptera</taxon>
        <taxon>Terebrantia</taxon>
        <taxon>Thripoidea</taxon>
        <taxon>Thripidae</taxon>
        <taxon>Thrips</taxon>
    </lineage>
</organism>
<name>A0A6P8ZHD7_THRPL</name>
<feature type="compositionally biased region" description="Low complexity" evidence="1">
    <location>
        <begin position="589"/>
        <end position="610"/>
    </location>
</feature>
<feature type="region of interest" description="Disordered" evidence="1">
    <location>
        <begin position="836"/>
        <end position="938"/>
    </location>
</feature>
<feature type="compositionally biased region" description="Low complexity" evidence="1">
    <location>
        <begin position="1159"/>
        <end position="1194"/>
    </location>
</feature>
<feature type="region of interest" description="Disordered" evidence="1">
    <location>
        <begin position="371"/>
        <end position="417"/>
    </location>
</feature>
<feature type="compositionally biased region" description="Low complexity" evidence="1">
    <location>
        <begin position="163"/>
        <end position="175"/>
    </location>
</feature>
<evidence type="ECO:0000256" key="1">
    <source>
        <dbReference type="SAM" id="MobiDB-lite"/>
    </source>
</evidence>
<dbReference type="AlphaFoldDB" id="A0A6P8ZHD7"/>
<dbReference type="InParanoid" id="A0A6P8ZHD7"/>
<feature type="compositionally biased region" description="Polar residues" evidence="1">
    <location>
        <begin position="399"/>
        <end position="416"/>
    </location>
</feature>
<feature type="compositionally biased region" description="Polar residues" evidence="1">
    <location>
        <begin position="1004"/>
        <end position="1028"/>
    </location>
</feature>
<feature type="compositionally biased region" description="Polar residues" evidence="1">
    <location>
        <begin position="1144"/>
        <end position="1158"/>
    </location>
</feature>
<dbReference type="KEGG" id="tpal:117639843"/>
<feature type="region of interest" description="Disordered" evidence="1">
    <location>
        <begin position="1"/>
        <end position="42"/>
    </location>
</feature>
<feature type="compositionally biased region" description="Polar residues" evidence="1">
    <location>
        <begin position="978"/>
        <end position="996"/>
    </location>
</feature>
<feature type="compositionally biased region" description="Polar residues" evidence="1">
    <location>
        <begin position="724"/>
        <end position="733"/>
    </location>
</feature>
<proteinExistence type="predicted"/>